<dbReference type="EMBL" id="BDSA01000002">
    <property type="protein sequence ID" value="GBE60058.1"/>
    <property type="molecule type" value="Genomic_DNA"/>
</dbReference>
<keyword evidence="1" id="KW-0175">Coiled coil</keyword>
<dbReference type="RefSeq" id="XP_028866301.1">
    <property type="nucleotide sequence ID" value="XM_029010468.1"/>
</dbReference>
<protein>
    <submittedName>
        <fullName evidence="2">Spectrin repeat superfamily Extracellular matrix-binding protein, putative</fullName>
    </submittedName>
</protein>
<feature type="coiled-coil region" evidence="1">
    <location>
        <begin position="76"/>
        <end position="122"/>
    </location>
</feature>
<comment type="caution">
    <text evidence="2">The sequence shown here is derived from an EMBL/GenBank/DDBJ whole genome shotgun (WGS) entry which is preliminary data.</text>
</comment>
<dbReference type="AlphaFoldDB" id="A0A2H6KAP1"/>
<dbReference type="VEuPathDB" id="PiroplasmaDB:BOVATA_015510"/>
<gene>
    <name evidence="2" type="ORF">BOVATA_015510</name>
</gene>
<proteinExistence type="predicted"/>
<evidence type="ECO:0000313" key="3">
    <source>
        <dbReference type="Proteomes" id="UP000236319"/>
    </source>
</evidence>
<accession>A0A2H6KAP1</accession>
<keyword evidence="3" id="KW-1185">Reference proteome</keyword>
<feature type="coiled-coil region" evidence="1">
    <location>
        <begin position="158"/>
        <end position="213"/>
    </location>
</feature>
<evidence type="ECO:0000256" key="1">
    <source>
        <dbReference type="SAM" id="Coils"/>
    </source>
</evidence>
<evidence type="ECO:0000313" key="2">
    <source>
        <dbReference type="EMBL" id="GBE60058.1"/>
    </source>
</evidence>
<sequence>MVRQPKKLTDCPENLRESIDWLIQVKHGNGGEGLKNLADALKKLINEAITKATTSLQHKSHKLSCSPNPHDPLSYCSTLDKDIKSKNEELKNAKNSNNTSEISSLESQINDLKSNKDDCTKSHFMDGERMSSLEAEVHDGIDVIVKLTQFSGGEDSIVTLIEKEIERLEKQHNDCEKSPQPHASSDCPQHKLLEELKEKRETLSQNNSNCETLLNNLCTGLEKFLGFSNGSATG</sequence>
<dbReference type="OrthoDB" id="367085at2759"/>
<name>A0A2H6KAP1_9APIC</name>
<dbReference type="GeneID" id="39873828"/>
<reference evidence="2 3" key="1">
    <citation type="journal article" date="2017" name="BMC Genomics">
        <title>Whole-genome assembly of Babesia ovata and comparative genomics between closely related pathogens.</title>
        <authorList>
            <person name="Yamagishi J."/>
            <person name="Asada M."/>
            <person name="Hakimi H."/>
            <person name="Tanaka T.Q."/>
            <person name="Sugimoto C."/>
            <person name="Kawazu S."/>
        </authorList>
    </citation>
    <scope>NUCLEOTIDE SEQUENCE [LARGE SCALE GENOMIC DNA]</scope>
    <source>
        <strain evidence="2 3">Miyake</strain>
    </source>
</reference>
<dbReference type="Proteomes" id="UP000236319">
    <property type="component" value="Unassembled WGS sequence"/>
</dbReference>
<organism evidence="2 3">
    <name type="scientific">Babesia ovata</name>
    <dbReference type="NCBI Taxonomy" id="189622"/>
    <lineage>
        <taxon>Eukaryota</taxon>
        <taxon>Sar</taxon>
        <taxon>Alveolata</taxon>
        <taxon>Apicomplexa</taxon>
        <taxon>Aconoidasida</taxon>
        <taxon>Piroplasmida</taxon>
        <taxon>Babesiidae</taxon>
        <taxon>Babesia</taxon>
    </lineage>
</organism>